<comment type="caution">
    <text evidence="1">The sequence shown here is derived from an EMBL/GenBank/DDBJ whole genome shotgun (WGS) entry which is preliminary data.</text>
</comment>
<evidence type="ECO:0000313" key="1">
    <source>
        <dbReference type="EMBL" id="MDN4013997.1"/>
    </source>
</evidence>
<reference evidence="1" key="1">
    <citation type="submission" date="2023-06" db="EMBL/GenBank/DDBJ databases">
        <title>Two Chryseobacterium gambrini strains from China.</title>
        <authorList>
            <person name="Zeng J."/>
            <person name="Wu Y."/>
        </authorList>
    </citation>
    <scope>NUCLEOTIDE SEQUENCE</scope>
    <source>
        <strain evidence="1">SQ219</strain>
    </source>
</reference>
<dbReference type="Proteomes" id="UP001225933">
    <property type="component" value="Unassembled WGS sequence"/>
</dbReference>
<protein>
    <submittedName>
        <fullName evidence="1">Uncharacterized protein</fullName>
    </submittedName>
</protein>
<organism evidence="1 2">
    <name type="scientific">Chryseobacterium gambrini</name>
    <dbReference type="NCBI Taxonomy" id="373672"/>
    <lineage>
        <taxon>Bacteria</taxon>
        <taxon>Pseudomonadati</taxon>
        <taxon>Bacteroidota</taxon>
        <taxon>Flavobacteriia</taxon>
        <taxon>Flavobacteriales</taxon>
        <taxon>Weeksellaceae</taxon>
        <taxon>Chryseobacterium group</taxon>
        <taxon>Chryseobacterium</taxon>
    </lineage>
</organism>
<name>A0AAJ1R666_9FLAO</name>
<accession>A0AAJ1R666</accession>
<evidence type="ECO:0000313" key="2">
    <source>
        <dbReference type="Proteomes" id="UP001225933"/>
    </source>
</evidence>
<sequence length="151" mass="17568">MQLRLFKVFLFLLSGIFYSQSKQQPMKDCICYTNADSTLSKPYYNPAHSLVIKSKKPKVFSLSGGRVSKIIKDNNLYTIIIQSNNLFYIYSNLAFIPKKIKMDKYIRKNKWLGNGSLLKNNYSIELQIYNKTNILSDIKKYVKCTEAPQSR</sequence>
<dbReference type="EMBL" id="JAUHGV010000023">
    <property type="protein sequence ID" value="MDN4013997.1"/>
    <property type="molecule type" value="Genomic_DNA"/>
</dbReference>
<dbReference type="AlphaFoldDB" id="A0AAJ1R666"/>
<gene>
    <name evidence="1" type="ORF">QX233_16110</name>
</gene>
<dbReference type="RefSeq" id="WP_290266244.1">
    <property type="nucleotide sequence ID" value="NZ_JAUHGV010000023.1"/>
</dbReference>
<proteinExistence type="predicted"/>